<keyword evidence="1" id="KW-0479">Metal-binding</keyword>
<keyword evidence="1" id="KW-0442">Lipid degradation</keyword>
<comment type="pathway">
    <text evidence="1">Phospholipid metabolism; phosphatidylglycerol biosynthesis; phosphatidylglycerol from CDP-diacylglycerol: step 2/2.</text>
</comment>
<comment type="function">
    <text evidence="1">Lipid phosphatase which dephosphorylates phosphatidylglycerophosphate (PGP) to phosphatidylglycerol (PG).</text>
</comment>
<keyword evidence="1" id="KW-0595">Phospholipid degradation</keyword>
<dbReference type="PANTHER" id="PTHR36305">
    <property type="entry name" value="PHOSPHATIDYLGLYCEROPHOSPHATASE A"/>
    <property type="match status" value="1"/>
</dbReference>
<feature type="transmembrane region" description="Helical" evidence="2">
    <location>
        <begin position="90"/>
        <end position="117"/>
    </location>
</feature>
<gene>
    <name evidence="4" type="ORF">ACFORL_06435</name>
</gene>
<keyword evidence="1" id="KW-0997">Cell inner membrane</keyword>
<dbReference type="Pfam" id="PF04608">
    <property type="entry name" value="PgpA"/>
    <property type="match status" value="1"/>
</dbReference>
<comment type="cofactor">
    <cofactor evidence="1">
        <name>Mg(2+)</name>
        <dbReference type="ChEBI" id="CHEBI:18420"/>
    </cofactor>
</comment>
<evidence type="ECO:0000313" key="4">
    <source>
        <dbReference type="EMBL" id="MFC3908713.1"/>
    </source>
</evidence>
<dbReference type="InterPro" id="IPR036681">
    <property type="entry name" value="PgpA-like_sf"/>
</dbReference>
<dbReference type="PANTHER" id="PTHR36305:SF1">
    <property type="entry name" value="PHOSPHATIDYLGLYCEROPHOSPHATASE A"/>
    <property type="match status" value="1"/>
</dbReference>
<dbReference type="EMBL" id="JBHSAB010000011">
    <property type="protein sequence ID" value="MFC3908713.1"/>
    <property type="molecule type" value="Genomic_DNA"/>
</dbReference>
<name>A0ABV8CEH1_9GAMM</name>
<comment type="caution">
    <text evidence="4">The sequence shown here is derived from an EMBL/GenBank/DDBJ whole genome shotgun (WGS) entry which is preliminary data.</text>
</comment>
<keyword evidence="1 2" id="KW-0472">Membrane</keyword>
<feature type="transmembrane region" description="Helical" evidence="2">
    <location>
        <begin position="16"/>
        <end position="45"/>
    </location>
</feature>
<reference evidence="5" key="1">
    <citation type="journal article" date="2019" name="Int. J. Syst. Evol. Microbiol.">
        <title>The Global Catalogue of Microorganisms (GCM) 10K type strain sequencing project: providing services to taxonomists for standard genome sequencing and annotation.</title>
        <authorList>
            <consortium name="The Broad Institute Genomics Platform"/>
            <consortium name="The Broad Institute Genome Sequencing Center for Infectious Disease"/>
            <person name="Wu L."/>
            <person name="Ma J."/>
        </authorList>
    </citation>
    <scope>NUCLEOTIDE SEQUENCE [LARGE SCALE GENOMIC DNA]</scope>
    <source>
        <strain evidence="5">CCUG 59858</strain>
    </source>
</reference>
<comment type="subcellular location">
    <subcellularLocation>
        <location evidence="1">Cell inner membrane</location>
        <topology evidence="1">Multi-pass membrane protein</topology>
    </subcellularLocation>
</comment>
<keyword evidence="1" id="KW-0378">Hydrolase</keyword>
<keyword evidence="2" id="KW-1133">Transmembrane helix</keyword>
<keyword evidence="1" id="KW-0460">Magnesium</keyword>
<comment type="catalytic activity">
    <reaction evidence="1">
        <text>a 1,2-diacyl-sn-glycero-3-phospho-(1'-sn-glycero-3'-phosphate) + H2O = a 1,2-diacyl-sn-glycero-3-phospho-(1'-sn-glycerol) + phosphate</text>
        <dbReference type="Rhea" id="RHEA:33751"/>
        <dbReference type="ChEBI" id="CHEBI:15377"/>
        <dbReference type="ChEBI" id="CHEBI:43474"/>
        <dbReference type="ChEBI" id="CHEBI:60110"/>
        <dbReference type="ChEBI" id="CHEBI:64716"/>
        <dbReference type="EC" id="3.1.3.27"/>
    </reaction>
</comment>
<dbReference type="Proteomes" id="UP001595758">
    <property type="component" value="Unassembled WGS sequence"/>
</dbReference>
<dbReference type="SUPFAM" id="SSF101307">
    <property type="entry name" value="YutG-like"/>
    <property type="match status" value="1"/>
</dbReference>
<organism evidence="4 5">
    <name type="scientific">Legionella dresdenensis</name>
    <dbReference type="NCBI Taxonomy" id="450200"/>
    <lineage>
        <taxon>Bacteria</taxon>
        <taxon>Pseudomonadati</taxon>
        <taxon>Pseudomonadota</taxon>
        <taxon>Gammaproteobacteria</taxon>
        <taxon>Legionellales</taxon>
        <taxon>Legionellaceae</taxon>
        <taxon>Legionella</taxon>
    </lineage>
</organism>
<dbReference type="CDD" id="cd06971">
    <property type="entry name" value="PgpA"/>
    <property type="match status" value="1"/>
</dbReference>
<dbReference type="EC" id="3.1.3.27" evidence="1"/>
<evidence type="ECO:0000259" key="3">
    <source>
        <dbReference type="Pfam" id="PF04608"/>
    </source>
</evidence>
<protein>
    <recommendedName>
        <fullName evidence="1">Phosphatidylglycerophosphatase A</fullName>
        <ecNumber evidence="1">3.1.3.27</ecNumber>
    </recommendedName>
    <alternativeName>
        <fullName evidence="1">Phosphatidylglycerolphosphate phosphatase A</fullName>
    </alternativeName>
</protein>
<evidence type="ECO:0000313" key="5">
    <source>
        <dbReference type="Proteomes" id="UP001595758"/>
    </source>
</evidence>
<keyword evidence="5" id="KW-1185">Reference proteome</keyword>
<keyword evidence="1" id="KW-1208">Phospholipid metabolism</keyword>
<keyword evidence="1" id="KW-1003">Cell membrane</keyword>
<dbReference type="InterPro" id="IPR026037">
    <property type="entry name" value="PgpA"/>
</dbReference>
<accession>A0ABV8CEH1</accession>
<evidence type="ECO:0000256" key="1">
    <source>
        <dbReference type="PIRNR" id="PIRNR006162"/>
    </source>
</evidence>
<keyword evidence="1" id="KW-0443">Lipid metabolism</keyword>
<proteinExistence type="predicted"/>
<evidence type="ECO:0000256" key="2">
    <source>
        <dbReference type="SAM" id="Phobius"/>
    </source>
</evidence>
<dbReference type="RefSeq" id="WP_382342248.1">
    <property type="nucleotide sequence ID" value="NZ_JBHSAB010000011.1"/>
</dbReference>
<sequence>MSDQHSLSAKVWQEPAYFISFGFGTGLMPTAPGTWGTLAAIPIYLLLAHCSFAVYLVLVLLMLAIGVWLVGKVSNDLGVHDHPGIVWDEVIGYLLTMATAPVGLGWMVCGFLLFRLFDIWKPWPISYVDQEIKGSFGIMLDDIMAAIPAWFILQLLVWMFA</sequence>
<feature type="transmembrane region" description="Helical" evidence="2">
    <location>
        <begin position="138"/>
        <end position="160"/>
    </location>
</feature>
<keyword evidence="1 2" id="KW-0812">Transmembrane</keyword>
<feature type="transmembrane region" description="Helical" evidence="2">
    <location>
        <begin position="52"/>
        <end position="70"/>
    </location>
</feature>
<dbReference type="PIRSF" id="PIRSF006162">
    <property type="entry name" value="PgpA"/>
    <property type="match status" value="1"/>
</dbReference>
<feature type="domain" description="YutG/PgpA" evidence="3">
    <location>
        <begin position="19"/>
        <end position="156"/>
    </location>
</feature>
<dbReference type="InterPro" id="IPR007686">
    <property type="entry name" value="YutG/PgpA"/>
</dbReference>